<gene>
    <name evidence="4" type="ORF">RRG08_006069</name>
</gene>
<dbReference type="InterPro" id="IPR035927">
    <property type="entry name" value="DUSP-like_sf"/>
</dbReference>
<feature type="domain" description="DUSP" evidence="3">
    <location>
        <begin position="102"/>
        <end position="199"/>
    </location>
</feature>
<accession>A0AAE0Z5J6</accession>
<feature type="compositionally biased region" description="Low complexity" evidence="2">
    <location>
        <begin position="84"/>
        <end position="96"/>
    </location>
</feature>
<feature type="coiled-coil region" evidence="1">
    <location>
        <begin position="367"/>
        <end position="476"/>
    </location>
</feature>
<dbReference type="InterPro" id="IPR000210">
    <property type="entry name" value="BTB/POZ_dom"/>
</dbReference>
<name>A0AAE0Z5J6_9GAST</name>
<protein>
    <recommendedName>
        <fullName evidence="3">DUSP domain-containing protein</fullName>
    </recommendedName>
</protein>
<dbReference type="CDD" id="cd18376">
    <property type="entry name" value="BTB_POZ_FIP2-like"/>
    <property type="match status" value="1"/>
</dbReference>
<dbReference type="SUPFAM" id="SSF54695">
    <property type="entry name" value="POZ domain"/>
    <property type="match status" value="1"/>
</dbReference>
<evidence type="ECO:0000313" key="5">
    <source>
        <dbReference type="Proteomes" id="UP001283361"/>
    </source>
</evidence>
<dbReference type="InterPro" id="IPR045068">
    <property type="entry name" value="BACURD1-3"/>
</dbReference>
<dbReference type="AlphaFoldDB" id="A0AAE0Z5J6"/>
<evidence type="ECO:0000259" key="3">
    <source>
        <dbReference type="PROSITE" id="PS51283"/>
    </source>
</evidence>
<dbReference type="PANTHER" id="PTHR11145">
    <property type="entry name" value="BTB/POZ DOMAIN-CONTAINING ADAPTER FOR CUL3-MEDIATED RHOA DEGRADATION PROTEIN FAMILY MEMBER"/>
    <property type="match status" value="1"/>
</dbReference>
<dbReference type="InterPro" id="IPR011333">
    <property type="entry name" value="SKP1/BTB/POZ_sf"/>
</dbReference>
<evidence type="ECO:0000313" key="4">
    <source>
        <dbReference type="EMBL" id="KAK3762327.1"/>
    </source>
</evidence>
<dbReference type="SUPFAM" id="SSF143791">
    <property type="entry name" value="DUSP-like"/>
    <property type="match status" value="1"/>
</dbReference>
<organism evidence="4 5">
    <name type="scientific">Elysia crispata</name>
    <name type="common">lettuce slug</name>
    <dbReference type="NCBI Taxonomy" id="231223"/>
    <lineage>
        <taxon>Eukaryota</taxon>
        <taxon>Metazoa</taxon>
        <taxon>Spiralia</taxon>
        <taxon>Lophotrochozoa</taxon>
        <taxon>Mollusca</taxon>
        <taxon>Gastropoda</taxon>
        <taxon>Heterobranchia</taxon>
        <taxon>Euthyneura</taxon>
        <taxon>Panpulmonata</taxon>
        <taxon>Sacoglossa</taxon>
        <taxon>Placobranchoidea</taxon>
        <taxon>Plakobranchidae</taxon>
        <taxon>Elysia</taxon>
    </lineage>
</organism>
<dbReference type="PANTHER" id="PTHR11145:SF8">
    <property type="entry name" value="RE57120P"/>
    <property type="match status" value="1"/>
</dbReference>
<dbReference type="EMBL" id="JAWDGP010004725">
    <property type="protein sequence ID" value="KAK3762327.1"/>
    <property type="molecule type" value="Genomic_DNA"/>
</dbReference>
<dbReference type="InterPro" id="IPR003131">
    <property type="entry name" value="T1-type_BTB"/>
</dbReference>
<dbReference type="SMART" id="SM00225">
    <property type="entry name" value="BTB"/>
    <property type="match status" value="1"/>
</dbReference>
<comment type="caution">
    <text evidence="4">The sequence shown here is derived from an EMBL/GenBank/DDBJ whole genome shotgun (WGS) entry which is preliminary data.</text>
</comment>
<evidence type="ECO:0000256" key="1">
    <source>
        <dbReference type="SAM" id="Coils"/>
    </source>
</evidence>
<keyword evidence="1" id="KW-0175">Coiled coil</keyword>
<evidence type="ECO:0000256" key="2">
    <source>
        <dbReference type="SAM" id="MobiDB-lite"/>
    </source>
</evidence>
<feature type="region of interest" description="Disordered" evidence="2">
    <location>
        <begin position="76"/>
        <end position="98"/>
    </location>
</feature>
<dbReference type="Proteomes" id="UP001283361">
    <property type="component" value="Unassembled WGS sequence"/>
</dbReference>
<dbReference type="Gene3D" id="3.10.20.90">
    <property type="entry name" value="Phosphatidylinositol 3-kinase Catalytic Subunit, Chain A, domain 1"/>
    <property type="match status" value="1"/>
</dbReference>
<proteinExistence type="predicted"/>
<dbReference type="GO" id="GO:0051260">
    <property type="term" value="P:protein homooligomerization"/>
    <property type="evidence" value="ECO:0007669"/>
    <property type="project" value="InterPro"/>
</dbReference>
<dbReference type="InterPro" id="IPR006615">
    <property type="entry name" value="Pept_C19_DUSP"/>
</dbReference>
<dbReference type="Gene3D" id="3.30.2230.10">
    <property type="entry name" value="DUSP-like"/>
    <property type="match status" value="1"/>
</dbReference>
<dbReference type="Gene3D" id="3.30.710.10">
    <property type="entry name" value="Potassium Channel Kv1.1, Chain A"/>
    <property type="match status" value="1"/>
</dbReference>
<reference evidence="4" key="1">
    <citation type="journal article" date="2023" name="G3 (Bethesda)">
        <title>A reference genome for the long-term kleptoplast-retaining sea slug Elysia crispata morphotype clarki.</title>
        <authorList>
            <person name="Eastman K.E."/>
            <person name="Pendleton A.L."/>
            <person name="Shaikh M.A."/>
            <person name="Suttiyut T."/>
            <person name="Ogas R."/>
            <person name="Tomko P."/>
            <person name="Gavelis G."/>
            <person name="Widhalm J.R."/>
            <person name="Wisecaver J.H."/>
        </authorList>
    </citation>
    <scope>NUCLEOTIDE SEQUENCE</scope>
    <source>
        <strain evidence="4">ECLA1</strain>
    </source>
</reference>
<dbReference type="Pfam" id="PF02214">
    <property type="entry name" value="BTB_2"/>
    <property type="match status" value="1"/>
</dbReference>
<dbReference type="GO" id="GO:0004843">
    <property type="term" value="F:cysteine-type deubiquitinase activity"/>
    <property type="evidence" value="ECO:0007669"/>
    <property type="project" value="InterPro"/>
</dbReference>
<dbReference type="PROSITE" id="PS51283">
    <property type="entry name" value="DUSP"/>
    <property type="match status" value="1"/>
</dbReference>
<keyword evidence="5" id="KW-1185">Reference proteome</keyword>
<sequence>MSILRLCGTFSSVCLYKFVEYKTKTLMLPPTNLTSFHRQVTNERRFGMSLPSTTCGGGSLPIAAVAGVQTSSPAQAISTPTTVSSGHPLHHSPPSGFAFSPDHQQAQKSVLEHLLDRELVEGDFWYVIVAEWLEQLKKFVGINSGRKYYKSQRACSPPGPIVTRRDYAHTVDVVHEDAWRALLQWYGLADGHKAMKLVVYKYARGPEIEHNINSFKIMLSNSPPEDFHIVRFSKMEKVGHIEHRARQLYQVCAGQRSRLWAKAEADTDWRPLFSRDRAIGIVLDMDSDFTRPVIVLEVINAQGEWVGPPEGAELPDDSKNCDAQGHVIENSMFDDVTTQWELDIHEQIDQVGKTFLDKLHGNFNVFVQRAKDHIESRECQLRERERQVCARESVTERLATRLELKEHRLEEELLRCEEKIKEYESLRLELERKDAERRAAQEKIVAEKAEELRLEREELQAEKDRFQEELNRMSELGKVQESRIKLDIGGNQFTTSLLTLTKDPDSMLAAMFSGRHKLKLEGDGSYFIDRDGTHFRYLLNYLRDGCVKEGTLPQNETVWRELRTEAEFYQLSGLEDYLKDLLDKKDSEG</sequence>